<sequence length="186" mass="21128">MPKRKRAVKKKISNREAERRIAAIRAICNAEIETLLMRLRLARSFLTKEHLESPALEFFKKNLPDISVIQNEHSGEIEFDWNNVCNLHLFTAMVKEPRASFLPDMSHLDFSSRSVETAFLQAAKSHIPDLVWEEMSETHLLGLPDGFQTPGAAKAWRNAPLCSWFASGGVYKEDNNMETIQESGEG</sequence>
<dbReference type="Proteomes" id="UP000825729">
    <property type="component" value="Unassembled WGS sequence"/>
</dbReference>
<dbReference type="PANTHER" id="PTHR37248:SF1">
    <property type="entry name" value="TRANSLATION INITIATION FACTOR"/>
    <property type="match status" value="1"/>
</dbReference>
<reference evidence="1 2" key="1">
    <citation type="submission" date="2021-07" db="EMBL/GenBank/DDBJ databases">
        <title>The Aristolochia fimbriata genome: insights into angiosperm evolution, floral development and chemical biosynthesis.</title>
        <authorList>
            <person name="Jiao Y."/>
        </authorList>
    </citation>
    <scope>NUCLEOTIDE SEQUENCE [LARGE SCALE GENOMIC DNA]</scope>
    <source>
        <strain evidence="1">IBCAS-2021</strain>
        <tissue evidence="1">Leaf</tissue>
    </source>
</reference>
<dbReference type="EMBL" id="JAINDJ010000008">
    <property type="protein sequence ID" value="KAG9440537.1"/>
    <property type="molecule type" value="Genomic_DNA"/>
</dbReference>
<proteinExistence type="predicted"/>
<accession>A0AAV7DYC8</accession>
<dbReference type="AlphaFoldDB" id="A0AAV7DYC8"/>
<name>A0AAV7DYC8_ARIFI</name>
<organism evidence="1 2">
    <name type="scientific">Aristolochia fimbriata</name>
    <name type="common">White veined hardy Dutchman's pipe vine</name>
    <dbReference type="NCBI Taxonomy" id="158543"/>
    <lineage>
        <taxon>Eukaryota</taxon>
        <taxon>Viridiplantae</taxon>
        <taxon>Streptophyta</taxon>
        <taxon>Embryophyta</taxon>
        <taxon>Tracheophyta</taxon>
        <taxon>Spermatophyta</taxon>
        <taxon>Magnoliopsida</taxon>
        <taxon>Magnoliidae</taxon>
        <taxon>Piperales</taxon>
        <taxon>Aristolochiaceae</taxon>
        <taxon>Aristolochia</taxon>
    </lineage>
</organism>
<evidence type="ECO:0000313" key="2">
    <source>
        <dbReference type="Proteomes" id="UP000825729"/>
    </source>
</evidence>
<gene>
    <name evidence="1" type="ORF">H6P81_020702</name>
</gene>
<keyword evidence="2" id="KW-1185">Reference proteome</keyword>
<protein>
    <submittedName>
        <fullName evidence="1">Uncharacterized protein</fullName>
    </submittedName>
</protein>
<comment type="caution">
    <text evidence="1">The sequence shown here is derived from an EMBL/GenBank/DDBJ whole genome shotgun (WGS) entry which is preliminary data.</text>
</comment>
<evidence type="ECO:0000313" key="1">
    <source>
        <dbReference type="EMBL" id="KAG9440537.1"/>
    </source>
</evidence>
<dbReference type="PANTHER" id="PTHR37248">
    <property type="entry name" value="TRANSLATION INITIATION FACTOR"/>
    <property type="match status" value="1"/>
</dbReference>